<feature type="domain" description="Barstar (barnase inhibitor)" evidence="2">
    <location>
        <begin position="2"/>
        <end position="73"/>
    </location>
</feature>
<comment type="caution">
    <text evidence="3">The sequence shown here is derived from an EMBL/GenBank/DDBJ whole genome shotgun (WGS) entry which is preliminary data.</text>
</comment>
<evidence type="ECO:0000259" key="2">
    <source>
        <dbReference type="Pfam" id="PF01337"/>
    </source>
</evidence>
<evidence type="ECO:0000313" key="3">
    <source>
        <dbReference type="EMBL" id="OAT48928.1"/>
    </source>
</evidence>
<proteinExistence type="inferred from homology"/>
<dbReference type="Proteomes" id="UP000078250">
    <property type="component" value="Unassembled WGS sequence"/>
</dbReference>
<reference evidence="3 4" key="1">
    <citation type="submission" date="2016-04" db="EMBL/GenBank/DDBJ databases">
        <title>ATOL: Assembling a taxonomically balanced genome-scale reconstruction of the evolutionary history of the Enterobacteriaceae.</title>
        <authorList>
            <person name="Plunkett G.III."/>
            <person name="Neeno-Eckwall E.C."/>
            <person name="Glasner J.D."/>
            <person name="Perna N.T."/>
        </authorList>
    </citation>
    <scope>NUCLEOTIDE SEQUENCE [LARGE SCALE GENOMIC DNA]</scope>
    <source>
        <strain evidence="3 4">ATCC 700826</strain>
    </source>
</reference>
<dbReference type="AlphaFoldDB" id="A0AAJ3HTZ0"/>
<accession>A0AAJ3HTZ0</accession>
<dbReference type="EMBL" id="LXEV01000014">
    <property type="protein sequence ID" value="OAT48928.1"/>
    <property type="molecule type" value="Genomic_DNA"/>
</dbReference>
<name>A0AAJ3HTZ0_PROHU</name>
<dbReference type="InterPro" id="IPR000468">
    <property type="entry name" value="Barstar"/>
</dbReference>
<evidence type="ECO:0000313" key="4">
    <source>
        <dbReference type="Proteomes" id="UP000078250"/>
    </source>
</evidence>
<sequence>MEAFYLSFAKQFDLPNYFGNNLDALWDVLTGEIALPVQVVFKHFPQHSPVFQPLIVLMQETQIELGDALFQFICEE</sequence>
<gene>
    <name evidence="3" type="ORF">M997_0850</name>
</gene>
<keyword evidence="4" id="KW-1185">Reference proteome</keyword>
<comment type="similarity">
    <text evidence="1">Belongs to the barstar family.</text>
</comment>
<dbReference type="InterPro" id="IPR035905">
    <property type="entry name" value="Barstar-like_sf"/>
</dbReference>
<organism evidence="3 4">
    <name type="scientific">Proteus hauseri ATCC 700826</name>
    <dbReference type="NCBI Taxonomy" id="1354271"/>
    <lineage>
        <taxon>Bacteria</taxon>
        <taxon>Pseudomonadati</taxon>
        <taxon>Pseudomonadota</taxon>
        <taxon>Gammaproteobacteria</taxon>
        <taxon>Enterobacterales</taxon>
        <taxon>Morganellaceae</taxon>
        <taxon>Proteus</taxon>
    </lineage>
</organism>
<dbReference type="Gene3D" id="3.30.370.10">
    <property type="entry name" value="Barstar-like"/>
    <property type="match status" value="1"/>
</dbReference>
<dbReference type="SUPFAM" id="SSF52038">
    <property type="entry name" value="Barstar-related"/>
    <property type="match status" value="1"/>
</dbReference>
<dbReference type="Pfam" id="PF01337">
    <property type="entry name" value="Barstar"/>
    <property type="match status" value="1"/>
</dbReference>
<evidence type="ECO:0000256" key="1">
    <source>
        <dbReference type="ARBA" id="ARBA00006845"/>
    </source>
</evidence>
<protein>
    <submittedName>
        <fullName evidence="3">Ribonuclease inhibitor</fullName>
    </submittedName>
</protein>